<dbReference type="InterPro" id="IPR018232">
    <property type="entry name" value="Glyco_hydro_37_CS"/>
</dbReference>
<evidence type="ECO:0000256" key="3">
    <source>
        <dbReference type="ARBA" id="ARBA00022801"/>
    </source>
</evidence>
<dbReference type="GO" id="GO:0005737">
    <property type="term" value="C:cytoplasm"/>
    <property type="evidence" value="ECO:0007669"/>
    <property type="project" value="InterPro"/>
</dbReference>
<feature type="region of interest" description="Disordered" evidence="6">
    <location>
        <begin position="31"/>
        <end position="57"/>
    </location>
</feature>
<proteinExistence type="inferred from homology"/>
<evidence type="ECO:0000256" key="5">
    <source>
        <dbReference type="RuleBase" id="RU361180"/>
    </source>
</evidence>
<keyword evidence="4 5" id="KW-0326">Glycosidase</keyword>
<dbReference type="RefSeq" id="XP_038777626.1">
    <property type="nucleotide sequence ID" value="XM_038921698.1"/>
</dbReference>
<evidence type="ECO:0000313" key="9">
    <source>
        <dbReference type="Proteomes" id="UP000662931"/>
    </source>
</evidence>
<dbReference type="GO" id="GO:0004555">
    <property type="term" value="F:alpha,alpha-trehalase activity"/>
    <property type="evidence" value="ECO:0007669"/>
    <property type="project" value="UniProtKB-EC"/>
</dbReference>
<dbReference type="AlphaFoldDB" id="A0A875RX94"/>
<evidence type="ECO:0000313" key="8">
    <source>
        <dbReference type="EMBL" id="QPG74061.1"/>
    </source>
</evidence>
<evidence type="ECO:0000256" key="4">
    <source>
        <dbReference type="ARBA" id="ARBA00023295"/>
    </source>
</evidence>
<keyword evidence="9" id="KW-1185">Reference proteome</keyword>
<dbReference type="PROSITE" id="PS00928">
    <property type="entry name" value="TREHALASE_2"/>
    <property type="match status" value="1"/>
</dbReference>
<sequence>MSSVQQGTARKRSKDALLNDLLPADHILHVRKPSDDVSPYESPDLYYGPKTDPANRKTHYGRLRTISAVFPRPSPGVRFNPAFLGMEVAPQYGSSDTDIHTAGVRSSHAVNGLFSLGDKSDDSDDDGDLESAINNQDDYEDSQNHHNPPRVTNIRRRSHISDITKPIHKKEEAQLGSNERGFMSDSGHLPESENTESDLEEDELQPRIASASNSTGSLLALDNQKRSNINYNIMPRTGLSSPFNRSVDSLESQSQSRLIDPKLSDQGSVSPDDVSSIESDDNETDRMSAQSEIGVTSPSMDPHSLTVNGLSSQSEEGLNSQRERSSSFVKRYNHGINLWNELTRTGKLETHKKDDQQGKRELTHQGFDPNDTQSSRAAFEMSPSPPAESSLRRRASADDSSSKINPKRFFISDIDTTLEQLLENEDTDHNCQITIEDTGPKVLKLGTANSNGFNQYDIRGTYMLANLLQELTIAKRMGRKQMILDEARLNENPVDRLTRLITTVFWKNLTRQVTKDTVLEMARDTKIHSAEAKFPRVYVPHHEPEQYYYYMNISKHHPEYQLQVEYLPEDISAEWVKSVNDRPGFLALAMKHKSGRYGDLDGYPYVVPGGRFNEQYGWDSYFETLGLLKCGKVDPCIGMCKNFIFEINHYGKILNANRSYYLCRSQPPFLTQMALRVFNYVRLHEHREELDLLKDAATAAIKEYNDVWCSEPRLDRKTGLSTYHPGGLGFPPETEPSHFHAVLRPYCEKYGISFEEFTQKYNDGEIKEPSLDEYLLNDRAVRESGHDTSYRLEGVCAHLATVDLNSLLYKYETDIAFMIETYFSNNFVLPDGTVEKSEKWKKLAKVRRERINKYMWNEEDSLYYDYNVRLQKPSEYESVTSLFPLWANLCSKRQAEKIVMNSIPKFEEFGGLVSGTKRSRGRIGMEKPSRQWDYPYAWAPHQMIAWKGLSNYGYYNVARRLAYRWCYMMTLAFVDFNGIVVEKYDATSERQPHKVNAEYGNQGSGFKGVATEGFGWVNASYLIGLGFLDRTGVRALGTVTPPRDFFHHIRPGELKTYALDKDQEVRARRINLASKNDEK</sequence>
<protein>
    <recommendedName>
        <fullName evidence="5">Trehalase</fullName>
        <ecNumber evidence="5">3.2.1.28</ecNumber>
    </recommendedName>
    <alternativeName>
        <fullName evidence="5">Alpha-trehalose glucohydrolase</fullName>
    </alternativeName>
</protein>
<feature type="region of interest" description="Disordered" evidence="6">
    <location>
        <begin position="115"/>
        <end position="204"/>
    </location>
</feature>
<feature type="region of interest" description="Disordered" evidence="6">
    <location>
        <begin position="232"/>
        <end position="326"/>
    </location>
</feature>
<dbReference type="GO" id="GO:0005993">
    <property type="term" value="P:trehalose catabolic process"/>
    <property type="evidence" value="ECO:0007669"/>
    <property type="project" value="InterPro"/>
</dbReference>
<dbReference type="EC" id="3.2.1.28" evidence="5"/>
<dbReference type="SUPFAM" id="SSF48208">
    <property type="entry name" value="Six-hairpin glycosidases"/>
    <property type="match status" value="1"/>
</dbReference>
<dbReference type="Pfam" id="PF07492">
    <property type="entry name" value="Trehalase_Ca-bi"/>
    <property type="match status" value="1"/>
</dbReference>
<dbReference type="InterPro" id="IPR001661">
    <property type="entry name" value="Glyco_hydro_37"/>
</dbReference>
<evidence type="ECO:0000256" key="1">
    <source>
        <dbReference type="ARBA" id="ARBA00001576"/>
    </source>
</evidence>
<name>A0A875RX94_EENNA</name>
<dbReference type="InterPro" id="IPR012341">
    <property type="entry name" value="6hp_glycosidase-like_sf"/>
</dbReference>
<dbReference type="GO" id="GO:0005509">
    <property type="term" value="F:calcium ion binding"/>
    <property type="evidence" value="ECO:0007669"/>
    <property type="project" value="InterPro"/>
</dbReference>
<feature type="compositionally biased region" description="Acidic residues" evidence="6">
    <location>
        <begin position="193"/>
        <end position="203"/>
    </location>
</feature>
<evidence type="ECO:0000256" key="2">
    <source>
        <dbReference type="ARBA" id="ARBA00005615"/>
    </source>
</evidence>
<dbReference type="Proteomes" id="UP000662931">
    <property type="component" value="Chromosome 1"/>
</dbReference>
<feature type="compositionally biased region" description="Polar residues" evidence="6">
    <location>
        <begin position="238"/>
        <end position="257"/>
    </location>
</feature>
<dbReference type="PRINTS" id="PR00744">
    <property type="entry name" value="GLHYDRLASE37"/>
</dbReference>
<dbReference type="PANTHER" id="PTHR23403:SF6">
    <property type="entry name" value="CYTOSOLIC NEUTRAL TREHALASE-RELATED"/>
    <property type="match status" value="1"/>
</dbReference>
<dbReference type="EMBL" id="CP064812">
    <property type="protein sequence ID" value="QPG74061.1"/>
    <property type="molecule type" value="Genomic_DNA"/>
</dbReference>
<feature type="compositionally biased region" description="Polar residues" evidence="6">
    <location>
        <begin position="287"/>
        <end position="320"/>
    </location>
</feature>
<dbReference type="Pfam" id="PF01204">
    <property type="entry name" value="Trehalase"/>
    <property type="match status" value="1"/>
</dbReference>
<dbReference type="PANTHER" id="PTHR23403">
    <property type="entry name" value="TREHALASE"/>
    <property type="match status" value="1"/>
</dbReference>
<evidence type="ECO:0000256" key="6">
    <source>
        <dbReference type="SAM" id="MobiDB-lite"/>
    </source>
</evidence>
<evidence type="ECO:0000259" key="7">
    <source>
        <dbReference type="Pfam" id="PF07492"/>
    </source>
</evidence>
<reference evidence="8" key="1">
    <citation type="submission" date="2020-10" db="EMBL/GenBank/DDBJ databases">
        <authorList>
            <person name="Roach M.J.R."/>
        </authorList>
    </citation>
    <scope>NUCLEOTIDE SEQUENCE</scope>
    <source>
        <strain evidence="8">CBS 1945</strain>
    </source>
</reference>
<feature type="compositionally biased region" description="Basic and acidic residues" evidence="6">
    <location>
        <begin position="348"/>
        <end position="363"/>
    </location>
</feature>
<dbReference type="Gene3D" id="1.50.10.10">
    <property type="match status" value="1"/>
</dbReference>
<dbReference type="InterPro" id="IPR008928">
    <property type="entry name" value="6-hairpin_glycosidase_sf"/>
</dbReference>
<comment type="catalytic activity">
    <reaction evidence="1 5">
        <text>alpha,alpha-trehalose + H2O = alpha-D-glucose + beta-D-glucose</text>
        <dbReference type="Rhea" id="RHEA:32675"/>
        <dbReference type="ChEBI" id="CHEBI:15377"/>
        <dbReference type="ChEBI" id="CHEBI:15903"/>
        <dbReference type="ChEBI" id="CHEBI:16551"/>
        <dbReference type="ChEBI" id="CHEBI:17925"/>
        <dbReference type="EC" id="3.2.1.28"/>
    </reaction>
</comment>
<gene>
    <name evidence="8" type="primary">NTH1</name>
    <name evidence="8" type="ORF">FOA43_001382</name>
</gene>
<organism evidence="8 9">
    <name type="scientific">Eeniella nana</name>
    <name type="common">Yeast</name>
    <name type="synonym">Brettanomyces nanus</name>
    <dbReference type="NCBI Taxonomy" id="13502"/>
    <lineage>
        <taxon>Eukaryota</taxon>
        <taxon>Fungi</taxon>
        <taxon>Dikarya</taxon>
        <taxon>Ascomycota</taxon>
        <taxon>Saccharomycotina</taxon>
        <taxon>Pichiomycetes</taxon>
        <taxon>Pichiales</taxon>
        <taxon>Pichiaceae</taxon>
        <taxon>Brettanomyces</taxon>
    </lineage>
</organism>
<comment type="similarity">
    <text evidence="2 5">Belongs to the glycosyl hydrolase 37 family.</text>
</comment>
<keyword evidence="3 5" id="KW-0378">Hydrolase</keyword>
<feature type="region of interest" description="Disordered" evidence="6">
    <location>
        <begin position="348"/>
        <end position="402"/>
    </location>
</feature>
<dbReference type="OrthoDB" id="3542292at2759"/>
<feature type="domain" description="Neutral trehalase Ca2+ binding" evidence="7">
    <location>
        <begin position="418"/>
        <end position="447"/>
    </location>
</feature>
<dbReference type="KEGG" id="bnn:FOA43_001382"/>
<dbReference type="GeneID" id="62194783"/>
<dbReference type="PROSITE" id="PS00927">
    <property type="entry name" value="TREHALASE_1"/>
    <property type="match status" value="1"/>
</dbReference>
<dbReference type="InterPro" id="IPR011120">
    <property type="entry name" value="Trehalase_Ca-bd"/>
</dbReference>
<accession>A0A875RX94</accession>